<organism evidence="2 3">
    <name type="scientific">Tabrizicola soli</name>
    <dbReference type="NCBI Taxonomy" id="2185115"/>
    <lineage>
        <taxon>Bacteria</taxon>
        <taxon>Pseudomonadati</taxon>
        <taxon>Pseudomonadota</taxon>
        <taxon>Alphaproteobacteria</taxon>
        <taxon>Rhodobacterales</taxon>
        <taxon>Paracoccaceae</taxon>
        <taxon>Tabrizicola</taxon>
    </lineage>
</organism>
<proteinExistence type="predicted"/>
<feature type="signal peptide" evidence="1">
    <location>
        <begin position="1"/>
        <end position="28"/>
    </location>
</feature>
<evidence type="ECO:0000256" key="1">
    <source>
        <dbReference type="SAM" id="SignalP"/>
    </source>
</evidence>
<evidence type="ECO:0000313" key="3">
    <source>
        <dbReference type="Proteomes" id="UP001595445"/>
    </source>
</evidence>
<dbReference type="Proteomes" id="UP001595445">
    <property type="component" value="Unassembled WGS sequence"/>
</dbReference>
<keyword evidence="1" id="KW-0732">Signal</keyword>
<dbReference type="RefSeq" id="WP_197645910.1">
    <property type="nucleotide sequence ID" value="NZ_JAEACP010000016.1"/>
</dbReference>
<gene>
    <name evidence="2" type="ORF">ACFOD6_12155</name>
</gene>
<name>A0ABV7DWZ2_9RHOB</name>
<sequence length="190" mass="19377">MTRARHLPLRSLRLAASLILAVSAPAAAQNYSSAGQSWAGVFGFNTASDRSVALQRAEAIRNAEEGDPQVVYNTNNYNDNRSNYIEMDSGGGTISGSSQIGDAIGEQTYSVGALNTGSTTITVEGDNNSLVANNTAESSGCVDGSIVHSATTTSPGAADANAYGGLGSSYTLPYVTVTDSGQVNSACAIP</sequence>
<comment type="caution">
    <text evidence="2">The sequence shown here is derived from an EMBL/GenBank/DDBJ whole genome shotgun (WGS) entry which is preliminary data.</text>
</comment>
<dbReference type="EMBL" id="JBHRSM010000022">
    <property type="protein sequence ID" value="MFC3086799.1"/>
    <property type="molecule type" value="Genomic_DNA"/>
</dbReference>
<protein>
    <recommendedName>
        <fullName evidence="4">Holdfast attachment protein HfaA</fullName>
    </recommendedName>
</protein>
<evidence type="ECO:0000313" key="2">
    <source>
        <dbReference type="EMBL" id="MFC3086799.1"/>
    </source>
</evidence>
<reference evidence="3" key="1">
    <citation type="journal article" date="2019" name="Int. J. Syst. Evol. Microbiol.">
        <title>The Global Catalogue of Microorganisms (GCM) 10K type strain sequencing project: providing services to taxonomists for standard genome sequencing and annotation.</title>
        <authorList>
            <consortium name="The Broad Institute Genomics Platform"/>
            <consortium name="The Broad Institute Genome Sequencing Center for Infectious Disease"/>
            <person name="Wu L."/>
            <person name="Ma J."/>
        </authorList>
    </citation>
    <scope>NUCLEOTIDE SEQUENCE [LARGE SCALE GENOMIC DNA]</scope>
    <source>
        <strain evidence="3">KCTC 62102</strain>
    </source>
</reference>
<evidence type="ECO:0008006" key="4">
    <source>
        <dbReference type="Google" id="ProtNLM"/>
    </source>
</evidence>
<accession>A0ABV7DWZ2</accession>
<feature type="chain" id="PRO_5046005438" description="Holdfast attachment protein HfaA" evidence="1">
    <location>
        <begin position="29"/>
        <end position="190"/>
    </location>
</feature>
<keyword evidence="3" id="KW-1185">Reference proteome</keyword>